<organism evidence="5 6">
    <name type="scientific">Dysgonomonas alginatilytica</name>
    <dbReference type="NCBI Taxonomy" id="1605892"/>
    <lineage>
        <taxon>Bacteria</taxon>
        <taxon>Pseudomonadati</taxon>
        <taxon>Bacteroidota</taxon>
        <taxon>Bacteroidia</taxon>
        <taxon>Bacteroidales</taxon>
        <taxon>Dysgonomonadaceae</taxon>
        <taxon>Dysgonomonas</taxon>
    </lineage>
</organism>
<gene>
    <name evidence="5" type="ORF">CLV62_13411</name>
</gene>
<comment type="caution">
    <text evidence="5">The sequence shown here is derived from an EMBL/GenBank/DDBJ whole genome shotgun (WGS) entry which is preliminary data.</text>
</comment>
<dbReference type="SUPFAM" id="SSF46689">
    <property type="entry name" value="Homeodomain-like"/>
    <property type="match status" value="2"/>
</dbReference>
<dbReference type="Pfam" id="PF02311">
    <property type="entry name" value="AraC_binding"/>
    <property type="match status" value="1"/>
</dbReference>
<feature type="domain" description="HTH araC/xylS-type" evidence="4">
    <location>
        <begin position="193"/>
        <end position="291"/>
    </location>
</feature>
<dbReference type="InterPro" id="IPR003313">
    <property type="entry name" value="AraC-bd"/>
</dbReference>
<protein>
    <submittedName>
        <fullName evidence="5">AraC-like DNA-binding protein</fullName>
    </submittedName>
</protein>
<evidence type="ECO:0000256" key="2">
    <source>
        <dbReference type="ARBA" id="ARBA00023125"/>
    </source>
</evidence>
<keyword evidence="6" id="KW-1185">Reference proteome</keyword>
<dbReference type="Proteomes" id="UP000247973">
    <property type="component" value="Unassembled WGS sequence"/>
</dbReference>
<keyword evidence="1" id="KW-0805">Transcription regulation</keyword>
<evidence type="ECO:0000313" key="6">
    <source>
        <dbReference type="Proteomes" id="UP000247973"/>
    </source>
</evidence>
<dbReference type="EMBL" id="QICL01000034">
    <property type="protein sequence ID" value="PXV59956.1"/>
    <property type="molecule type" value="Genomic_DNA"/>
</dbReference>
<dbReference type="PANTHER" id="PTHR43280">
    <property type="entry name" value="ARAC-FAMILY TRANSCRIPTIONAL REGULATOR"/>
    <property type="match status" value="1"/>
</dbReference>
<evidence type="ECO:0000256" key="1">
    <source>
        <dbReference type="ARBA" id="ARBA00023015"/>
    </source>
</evidence>
<reference evidence="5 6" key="1">
    <citation type="submission" date="2018-03" db="EMBL/GenBank/DDBJ databases">
        <title>Genomic Encyclopedia of Archaeal and Bacterial Type Strains, Phase II (KMG-II): from individual species to whole genera.</title>
        <authorList>
            <person name="Goeker M."/>
        </authorList>
    </citation>
    <scope>NUCLEOTIDE SEQUENCE [LARGE SCALE GENOMIC DNA]</scope>
    <source>
        <strain evidence="5 6">DSM 100214</strain>
    </source>
</reference>
<evidence type="ECO:0000256" key="3">
    <source>
        <dbReference type="ARBA" id="ARBA00023163"/>
    </source>
</evidence>
<dbReference type="RefSeq" id="WP_110312266.1">
    <property type="nucleotide sequence ID" value="NZ_QICL01000034.1"/>
</dbReference>
<proteinExistence type="predicted"/>
<dbReference type="SMART" id="SM00342">
    <property type="entry name" value="HTH_ARAC"/>
    <property type="match status" value="1"/>
</dbReference>
<dbReference type="GO" id="GO:0003700">
    <property type="term" value="F:DNA-binding transcription factor activity"/>
    <property type="evidence" value="ECO:0007669"/>
    <property type="project" value="InterPro"/>
</dbReference>
<dbReference type="Gene3D" id="1.10.10.60">
    <property type="entry name" value="Homeodomain-like"/>
    <property type="match status" value="2"/>
</dbReference>
<keyword evidence="2 5" id="KW-0238">DNA-binding</keyword>
<dbReference type="PANTHER" id="PTHR43280:SF30">
    <property type="entry name" value="MMSAB OPERON REGULATORY PROTEIN"/>
    <property type="match status" value="1"/>
</dbReference>
<dbReference type="SUPFAM" id="SSF51215">
    <property type="entry name" value="Regulatory protein AraC"/>
    <property type="match status" value="1"/>
</dbReference>
<sequence>MKSAEHVKYLLSNEQDIDWGVVINTVGYQRIGINTPYPSKKHPTRYIFSTEKGRILNEYQLIYIADGKGEFVSSSKKKVSIEAGSFILLFPGEWHNYKPSKATGWYEFWIGFEGLDITNKVNSGFFKKSNPVLNVGINDDIIHLYQLAVKVAKYQGAGFQQMLSGIVNLLLGYVYAENKQLVFKDLKVLNQINKAKILMGEQYNEKINIEDIAINVGLSYSWFRKLFKQYTGFSPANYIQEIRIQKSKELLTNSSMTSQEIAFEVGFETPYYFCITFKKKTGVSPIKYREVTQGRFLQTEGSVS</sequence>
<keyword evidence="3" id="KW-0804">Transcription</keyword>
<accession>A0A2V3PIU4</accession>
<dbReference type="PROSITE" id="PS01124">
    <property type="entry name" value="HTH_ARAC_FAMILY_2"/>
    <property type="match status" value="1"/>
</dbReference>
<dbReference type="Pfam" id="PF12833">
    <property type="entry name" value="HTH_18"/>
    <property type="match status" value="1"/>
</dbReference>
<dbReference type="InterPro" id="IPR009057">
    <property type="entry name" value="Homeodomain-like_sf"/>
</dbReference>
<dbReference type="InterPro" id="IPR037923">
    <property type="entry name" value="HTH-like"/>
</dbReference>
<dbReference type="GO" id="GO:0043565">
    <property type="term" value="F:sequence-specific DNA binding"/>
    <property type="evidence" value="ECO:0007669"/>
    <property type="project" value="InterPro"/>
</dbReference>
<dbReference type="InterPro" id="IPR018060">
    <property type="entry name" value="HTH_AraC"/>
</dbReference>
<dbReference type="OrthoDB" id="9782911at2"/>
<name>A0A2V3PIU4_9BACT</name>
<dbReference type="Gene3D" id="2.60.120.280">
    <property type="entry name" value="Regulatory protein AraC"/>
    <property type="match status" value="1"/>
</dbReference>
<evidence type="ECO:0000259" key="4">
    <source>
        <dbReference type="PROSITE" id="PS01124"/>
    </source>
</evidence>
<evidence type="ECO:0000313" key="5">
    <source>
        <dbReference type="EMBL" id="PXV59956.1"/>
    </source>
</evidence>
<dbReference type="AlphaFoldDB" id="A0A2V3PIU4"/>